<organism evidence="5 6">
    <name type="scientific">Thalassovita litoralis</name>
    <dbReference type="NCBI Taxonomy" id="1010611"/>
    <lineage>
        <taxon>Bacteria</taxon>
        <taxon>Pseudomonadati</taxon>
        <taxon>Pseudomonadota</taxon>
        <taxon>Alphaproteobacteria</taxon>
        <taxon>Rhodobacterales</taxon>
        <taxon>Roseobacteraceae</taxon>
        <taxon>Thalassovita</taxon>
    </lineage>
</organism>
<keyword evidence="3" id="KW-0574">Periplasm</keyword>
<dbReference type="Pfam" id="PF03480">
    <property type="entry name" value="DctP"/>
    <property type="match status" value="1"/>
</dbReference>
<evidence type="ECO:0000313" key="6">
    <source>
        <dbReference type="Proteomes" id="UP000316030"/>
    </source>
</evidence>
<dbReference type="CDD" id="cd13666">
    <property type="entry name" value="PBP2_TRAP_DctP_like_1"/>
    <property type="match status" value="1"/>
</dbReference>
<dbReference type="GO" id="GO:0042597">
    <property type="term" value="C:periplasmic space"/>
    <property type="evidence" value="ECO:0007669"/>
    <property type="project" value="UniProtKB-SubCell"/>
</dbReference>
<name>A0A521ENN3_9RHOB</name>
<reference evidence="5 6" key="1">
    <citation type="submission" date="2017-05" db="EMBL/GenBank/DDBJ databases">
        <authorList>
            <person name="Varghese N."/>
            <person name="Submissions S."/>
        </authorList>
    </citation>
    <scope>NUCLEOTIDE SEQUENCE [LARGE SCALE GENOMIC DNA]</scope>
    <source>
        <strain evidence="5 6">DSM 29506</strain>
    </source>
</reference>
<dbReference type="AlphaFoldDB" id="A0A521ENN3"/>
<dbReference type="InterPro" id="IPR038404">
    <property type="entry name" value="TRAP_DctP_sf"/>
</dbReference>
<dbReference type="InterPro" id="IPR018389">
    <property type="entry name" value="DctP_fam"/>
</dbReference>
<dbReference type="PANTHER" id="PTHR33376">
    <property type="match status" value="1"/>
</dbReference>
<evidence type="ECO:0000256" key="3">
    <source>
        <dbReference type="ARBA" id="ARBA00022764"/>
    </source>
</evidence>
<keyword evidence="2 4" id="KW-0732">Signal</keyword>
<dbReference type="OrthoDB" id="7672577at2"/>
<dbReference type="Proteomes" id="UP000316030">
    <property type="component" value="Unassembled WGS sequence"/>
</dbReference>
<keyword evidence="6" id="KW-1185">Reference proteome</keyword>
<protein>
    <submittedName>
        <fullName evidence="5">TRAP-type C4-dicarboxylate transport system, substrate-binding protein</fullName>
    </submittedName>
</protein>
<evidence type="ECO:0000256" key="2">
    <source>
        <dbReference type="ARBA" id="ARBA00022729"/>
    </source>
</evidence>
<dbReference type="RefSeq" id="WP_142493955.1">
    <property type="nucleotide sequence ID" value="NZ_FXTO01000018.1"/>
</dbReference>
<feature type="signal peptide" evidence="4">
    <location>
        <begin position="1"/>
        <end position="21"/>
    </location>
</feature>
<dbReference type="EMBL" id="FXTO01000018">
    <property type="protein sequence ID" value="SMO85523.1"/>
    <property type="molecule type" value="Genomic_DNA"/>
</dbReference>
<evidence type="ECO:0000256" key="1">
    <source>
        <dbReference type="ARBA" id="ARBA00004418"/>
    </source>
</evidence>
<dbReference type="PANTHER" id="PTHR33376:SF15">
    <property type="entry name" value="BLL6794 PROTEIN"/>
    <property type="match status" value="1"/>
</dbReference>
<gene>
    <name evidence="5" type="ORF">SAMN06265173_1188</name>
</gene>
<dbReference type="NCBIfam" id="NF037995">
    <property type="entry name" value="TRAP_S1"/>
    <property type="match status" value="1"/>
</dbReference>
<evidence type="ECO:0000313" key="5">
    <source>
        <dbReference type="EMBL" id="SMO85523.1"/>
    </source>
</evidence>
<dbReference type="Gene3D" id="3.40.190.170">
    <property type="entry name" value="Bacterial extracellular solute-binding protein, family 7"/>
    <property type="match status" value="1"/>
</dbReference>
<dbReference type="GO" id="GO:0055085">
    <property type="term" value="P:transmembrane transport"/>
    <property type="evidence" value="ECO:0007669"/>
    <property type="project" value="InterPro"/>
</dbReference>
<sequence>MNVFMKSAVTGLAMLAMSAAAASAQMVLRYNEPGPNRGTRAQALEYYAQQVEELSGGEMKFDIHWGGALLKWKGALEGIGAGTADMGTLLAPYAPNQLKATSIADLPAGEAADPWIGMRAMYELQTTNPQVQESLAAQNLVYLSNFHTTGLQLECTKGHKIEKLEDVKGVKMRAGGIYTNVFAEAGASMVSMTYDKVYQAYDSGLIQCEAGYFYTIRAYKLYELIDNVTRADYGQIGGFPIVINKDLWEMMKPEQQAILREAGSKMIDEFARLQIEEIDQVVSDLTSGAYGRVIPVTNIDPEAKKELIAAAQPFVEKWVSEFTADGFDGQGIWAEWNGLLDKYTKTRDGEGYPWAR</sequence>
<evidence type="ECO:0000256" key="4">
    <source>
        <dbReference type="SAM" id="SignalP"/>
    </source>
</evidence>
<proteinExistence type="predicted"/>
<comment type="subcellular location">
    <subcellularLocation>
        <location evidence="1">Periplasm</location>
    </subcellularLocation>
</comment>
<accession>A0A521ENN3</accession>
<feature type="chain" id="PRO_5021995334" evidence="4">
    <location>
        <begin position="22"/>
        <end position="356"/>
    </location>
</feature>